<dbReference type="EMBL" id="WJKJ01000283">
    <property type="protein sequence ID" value="MBD3365240.1"/>
    <property type="molecule type" value="Genomic_DNA"/>
</dbReference>
<comment type="caution">
    <text evidence="8">The sequence shown here is derived from an EMBL/GenBank/DDBJ whole genome shotgun (WGS) entry which is preliminary data.</text>
</comment>
<dbReference type="GO" id="GO:0008033">
    <property type="term" value="P:tRNA processing"/>
    <property type="evidence" value="ECO:0007669"/>
    <property type="project" value="UniProtKB-KW"/>
</dbReference>
<dbReference type="InterPro" id="IPR012094">
    <property type="entry name" value="tRNA_Ile_lys_synt"/>
</dbReference>
<feature type="non-terminal residue" evidence="8">
    <location>
        <position position="280"/>
    </location>
</feature>
<dbReference type="SUPFAM" id="SSF52402">
    <property type="entry name" value="Adenine nucleotide alpha hydrolases-like"/>
    <property type="match status" value="1"/>
</dbReference>
<protein>
    <recommendedName>
        <fullName evidence="1">tRNA(Ile)-lysidine synthetase</fullName>
        <ecNumber evidence="1">6.3.4.19</ecNumber>
    </recommendedName>
</protein>
<evidence type="ECO:0000256" key="2">
    <source>
        <dbReference type="ARBA" id="ARBA00022598"/>
    </source>
</evidence>
<dbReference type="CDD" id="cd01992">
    <property type="entry name" value="TilS_N"/>
    <property type="match status" value="1"/>
</dbReference>
<dbReference type="NCBIfam" id="TIGR02432">
    <property type="entry name" value="lysidine_TilS_N"/>
    <property type="match status" value="1"/>
</dbReference>
<dbReference type="Gene3D" id="3.40.50.620">
    <property type="entry name" value="HUPs"/>
    <property type="match status" value="1"/>
</dbReference>
<name>A0A9D5KAQ7_UNCW3</name>
<dbReference type="EC" id="6.3.4.19" evidence="1"/>
<evidence type="ECO:0000256" key="5">
    <source>
        <dbReference type="ARBA" id="ARBA00022840"/>
    </source>
</evidence>
<dbReference type="GO" id="GO:0032267">
    <property type="term" value="F:tRNA(Ile)-lysidine synthase activity"/>
    <property type="evidence" value="ECO:0007669"/>
    <property type="project" value="UniProtKB-EC"/>
</dbReference>
<evidence type="ECO:0000256" key="3">
    <source>
        <dbReference type="ARBA" id="ARBA00022694"/>
    </source>
</evidence>
<dbReference type="AlphaFoldDB" id="A0A9D5KAQ7"/>
<keyword evidence="4" id="KW-0547">Nucleotide-binding</keyword>
<dbReference type="GO" id="GO:0005524">
    <property type="term" value="F:ATP binding"/>
    <property type="evidence" value="ECO:0007669"/>
    <property type="project" value="UniProtKB-KW"/>
</dbReference>
<keyword evidence="5" id="KW-0067">ATP-binding</keyword>
<evidence type="ECO:0000313" key="9">
    <source>
        <dbReference type="Proteomes" id="UP000630660"/>
    </source>
</evidence>
<sequence length="280" mass="32453">MFFVKKATKTFISECGYESGQSILVACSGGADSIALLRFLHSRRERLKIPRLGVFHLNHGLRGDEALADEEFVRKLTGELGLTFYPFREDVSAYAAKEAVSMEMAGRRLRYERLNEVCRREGYELAALGHTATDNVEWILLSLIRGRVEPLLWGIPARRERYIRPLIRCTRDEIIGYLKRLSQSYREDSSNISFSYDRNRIRHRIVPLLKEENPSLEETVSRTLMLGDFQKAFLDSRARELMDSLVIITGRGRELDTSKLSRYNPVTQLHILRLFVPWLR</sequence>
<evidence type="ECO:0000256" key="1">
    <source>
        <dbReference type="ARBA" id="ARBA00013267"/>
    </source>
</evidence>
<dbReference type="InterPro" id="IPR011063">
    <property type="entry name" value="TilS/TtcA_N"/>
</dbReference>
<dbReference type="Pfam" id="PF01171">
    <property type="entry name" value="ATP_bind_3"/>
    <property type="match status" value="1"/>
</dbReference>
<gene>
    <name evidence="8" type="primary">tilS</name>
    <name evidence="8" type="ORF">GF359_08505</name>
</gene>
<comment type="catalytic activity">
    <reaction evidence="6">
        <text>cytidine(34) in tRNA(Ile2) + L-lysine + ATP = lysidine(34) in tRNA(Ile2) + AMP + diphosphate + H(+)</text>
        <dbReference type="Rhea" id="RHEA:43744"/>
        <dbReference type="Rhea" id="RHEA-COMP:10625"/>
        <dbReference type="Rhea" id="RHEA-COMP:10670"/>
        <dbReference type="ChEBI" id="CHEBI:15378"/>
        <dbReference type="ChEBI" id="CHEBI:30616"/>
        <dbReference type="ChEBI" id="CHEBI:32551"/>
        <dbReference type="ChEBI" id="CHEBI:33019"/>
        <dbReference type="ChEBI" id="CHEBI:82748"/>
        <dbReference type="ChEBI" id="CHEBI:83665"/>
        <dbReference type="ChEBI" id="CHEBI:456215"/>
        <dbReference type="EC" id="6.3.4.19"/>
    </reaction>
</comment>
<evidence type="ECO:0000313" key="8">
    <source>
        <dbReference type="EMBL" id="MBD3365240.1"/>
    </source>
</evidence>
<organism evidence="8 9">
    <name type="scientific">candidate division WOR-3 bacterium</name>
    <dbReference type="NCBI Taxonomy" id="2052148"/>
    <lineage>
        <taxon>Bacteria</taxon>
        <taxon>Bacteria division WOR-3</taxon>
    </lineage>
</organism>
<accession>A0A9D5KAQ7</accession>
<keyword evidence="2 8" id="KW-0436">Ligase</keyword>
<dbReference type="PANTHER" id="PTHR43033">
    <property type="entry name" value="TRNA(ILE)-LYSIDINE SYNTHASE-RELATED"/>
    <property type="match status" value="1"/>
</dbReference>
<dbReference type="HAMAP" id="MF_01161">
    <property type="entry name" value="tRNA_Ile_lys_synt"/>
    <property type="match status" value="1"/>
</dbReference>
<feature type="domain" description="tRNA(Ile)-lysidine/2-thiocytidine synthase N-terminal" evidence="7">
    <location>
        <begin position="23"/>
        <end position="204"/>
    </location>
</feature>
<dbReference type="PANTHER" id="PTHR43033:SF1">
    <property type="entry name" value="TRNA(ILE)-LYSIDINE SYNTHASE-RELATED"/>
    <property type="match status" value="1"/>
</dbReference>
<evidence type="ECO:0000256" key="4">
    <source>
        <dbReference type="ARBA" id="ARBA00022741"/>
    </source>
</evidence>
<dbReference type="InterPro" id="IPR014729">
    <property type="entry name" value="Rossmann-like_a/b/a_fold"/>
</dbReference>
<proteinExistence type="inferred from homology"/>
<keyword evidence="3" id="KW-0819">tRNA processing</keyword>
<dbReference type="InterPro" id="IPR012795">
    <property type="entry name" value="tRNA_Ile_lys_synt_N"/>
</dbReference>
<reference evidence="8" key="1">
    <citation type="submission" date="2019-11" db="EMBL/GenBank/DDBJ databases">
        <title>Microbial mats filling the niche in hypersaline microbial mats.</title>
        <authorList>
            <person name="Wong H.L."/>
            <person name="Macleod F.I."/>
            <person name="White R.A. III"/>
            <person name="Burns B.P."/>
        </authorList>
    </citation>
    <scope>NUCLEOTIDE SEQUENCE</scope>
    <source>
        <strain evidence="8">Bin_327</strain>
    </source>
</reference>
<dbReference type="Proteomes" id="UP000630660">
    <property type="component" value="Unassembled WGS sequence"/>
</dbReference>
<evidence type="ECO:0000256" key="6">
    <source>
        <dbReference type="ARBA" id="ARBA00048539"/>
    </source>
</evidence>
<evidence type="ECO:0000259" key="7">
    <source>
        <dbReference type="Pfam" id="PF01171"/>
    </source>
</evidence>